<evidence type="ECO:0000256" key="2">
    <source>
        <dbReference type="ARBA" id="ARBA00022840"/>
    </source>
</evidence>
<organism evidence="6 7">
    <name type="scientific">Mycolicibacterium fortuitum subsp. acetamidolyticum</name>
    <dbReference type="NCBI Taxonomy" id="144550"/>
    <lineage>
        <taxon>Bacteria</taxon>
        <taxon>Bacillati</taxon>
        <taxon>Actinomycetota</taxon>
        <taxon>Actinomycetes</taxon>
        <taxon>Mycobacteriales</taxon>
        <taxon>Mycobacteriaceae</taxon>
        <taxon>Mycolicibacterium</taxon>
    </lineage>
</organism>
<evidence type="ECO:0000256" key="3">
    <source>
        <dbReference type="PROSITE-ProRule" id="PRU00289"/>
    </source>
</evidence>
<comment type="caution">
    <text evidence="6">The sequence shown here is derived from an EMBL/GenBank/DDBJ whole genome shotgun (WGS) entry which is preliminary data.</text>
</comment>
<reference evidence="6 7" key="1">
    <citation type="journal article" date="2016" name="Genome Announc.">
        <title>Draft Genome Sequences of Five Rapidly Growing Mycobacterium Species, M. thermoresistibile, M. fortuitum subsp. acetamidolyticum, M. canariasense, M. brisbanense, and M. novocastrense.</title>
        <authorList>
            <person name="Katahira K."/>
            <person name="Ogura Y."/>
            <person name="Gotoh Y."/>
            <person name="Hayashi T."/>
        </authorList>
    </citation>
    <scope>NUCLEOTIDE SEQUENCE [LARGE SCALE GENOMIC DNA]</scope>
    <source>
        <strain evidence="6 7">JCM6368</strain>
    </source>
</reference>
<dbReference type="PROSITE" id="PS50901">
    <property type="entry name" value="FTSK"/>
    <property type="match status" value="1"/>
</dbReference>
<keyword evidence="4" id="KW-1133">Transmembrane helix</keyword>
<keyword evidence="1 3" id="KW-0547">Nucleotide-binding</keyword>
<keyword evidence="4" id="KW-0812">Transmembrane</keyword>
<gene>
    <name evidence="6" type="ORF">RMCFA_4683</name>
</gene>
<evidence type="ECO:0000256" key="1">
    <source>
        <dbReference type="ARBA" id="ARBA00022741"/>
    </source>
</evidence>
<name>A0A100WU99_MYCFO</name>
<feature type="domain" description="FtsK" evidence="5">
    <location>
        <begin position="378"/>
        <end position="561"/>
    </location>
</feature>
<dbReference type="RefSeq" id="WP_061264767.1">
    <property type="nucleotide sequence ID" value="NZ_BCSZ01000049.1"/>
</dbReference>
<proteinExistence type="predicted"/>
<dbReference type="GO" id="GO:0005524">
    <property type="term" value="F:ATP binding"/>
    <property type="evidence" value="ECO:0007669"/>
    <property type="project" value="UniProtKB-UniRule"/>
</dbReference>
<keyword evidence="6" id="KW-0131">Cell cycle</keyword>
<dbReference type="Pfam" id="PF01580">
    <property type="entry name" value="FtsK_SpoIIIE"/>
    <property type="match status" value="1"/>
</dbReference>
<keyword evidence="2 3" id="KW-0067">ATP-binding</keyword>
<dbReference type="PANTHER" id="PTHR22683:SF41">
    <property type="entry name" value="DNA TRANSLOCASE FTSK"/>
    <property type="match status" value="1"/>
</dbReference>
<dbReference type="GO" id="GO:0003677">
    <property type="term" value="F:DNA binding"/>
    <property type="evidence" value="ECO:0007669"/>
    <property type="project" value="InterPro"/>
</dbReference>
<evidence type="ECO:0000313" key="7">
    <source>
        <dbReference type="Proteomes" id="UP000069705"/>
    </source>
</evidence>
<dbReference type="InterPro" id="IPR002543">
    <property type="entry name" value="FtsK_dom"/>
</dbReference>
<keyword evidence="6" id="KW-0132">Cell division</keyword>
<dbReference type="PANTHER" id="PTHR22683">
    <property type="entry name" value="SPORULATION PROTEIN RELATED"/>
    <property type="match status" value="1"/>
</dbReference>
<dbReference type="CDD" id="cd01127">
    <property type="entry name" value="TrwB_TraG_TraD_VirD4"/>
    <property type="match status" value="1"/>
</dbReference>
<dbReference type="EMBL" id="BCSZ01000049">
    <property type="protein sequence ID" value="GAT04572.1"/>
    <property type="molecule type" value="Genomic_DNA"/>
</dbReference>
<keyword evidence="4" id="KW-0472">Membrane</keyword>
<feature type="transmembrane region" description="Helical" evidence="4">
    <location>
        <begin position="12"/>
        <end position="40"/>
    </location>
</feature>
<accession>A0A100WU99</accession>
<protein>
    <submittedName>
        <fullName evidence="6">Cell division FtsK/SpoIIIE</fullName>
    </submittedName>
</protein>
<evidence type="ECO:0000313" key="6">
    <source>
        <dbReference type="EMBL" id="GAT04572.1"/>
    </source>
</evidence>
<evidence type="ECO:0000256" key="4">
    <source>
        <dbReference type="SAM" id="Phobius"/>
    </source>
</evidence>
<dbReference type="SUPFAM" id="SSF52540">
    <property type="entry name" value="P-loop containing nucleoside triphosphate hydrolases"/>
    <property type="match status" value="1"/>
</dbReference>
<dbReference type="Proteomes" id="UP000069705">
    <property type="component" value="Unassembled WGS sequence"/>
</dbReference>
<reference evidence="7" key="2">
    <citation type="submission" date="2016-02" db="EMBL/GenBank/DDBJ databases">
        <title>Draft genome sequence of five rapidly growing Mycobacterium species.</title>
        <authorList>
            <person name="Katahira K."/>
            <person name="Gotou Y."/>
            <person name="Iida K."/>
            <person name="Ogura Y."/>
            <person name="Hayashi T."/>
        </authorList>
    </citation>
    <scope>NUCLEOTIDE SEQUENCE [LARGE SCALE GENOMIC DNA]</scope>
    <source>
        <strain evidence="7">JCM6368</strain>
    </source>
</reference>
<evidence type="ECO:0000259" key="5">
    <source>
        <dbReference type="PROSITE" id="PS50901"/>
    </source>
</evidence>
<feature type="transmembrane region" description="Helical" evidence="4">
    <location>
        <begin position="105"/>
        <end position="125"/>
    </location>
</feature>
<dbReference type="AlphaFoldDB" id="A0A100WU99"/>
<dbReference type="GO" id="GO:0051301">
    <property type="term" value="P:cell division"/>
    <property type="evidence" value="ECO:0007669"/>
    <property type="project" value="UniProtKB-KW"/>
</dbReference>
<dbReference type="Gene3D" id="3.40.50.300">
    <property type="entry name" value="P-loop containing nucleotide triphosphate hydrolases"/>
    <property type="match status" value="1"/>
</dbReference>
<dbReference type="InterPro" id="IPR027417">
    <property type="entry name" value="P-loop_NTPase"/>
</dbReference>
<sequence>MAKTETAQRNPVLAAIVAVPVVIAALWLHGAATATAWALNHGYFTTGQPLFSVPGANPRGAGPTLLTVFALAAIALGIAAAVMIGIRMAAPVQHDPDDRRPVPPVAAPVAAATALTCGGLILTLIPFIPDLIAAAVGIITAYGVADLLTEKLRERRERARYLNEIEWALYPYLGYEELPRRRIVAITEWDDEVEGQPEKPKTILLVYRGRREELKPQLNQRLDDAAGSHFSLSFATTDQLITATLTSPSSESDLVRGLREHIASKALFDSGATVIIDPEHDYSGNGDLIRFTVRHKIGSALAGTDKLRLIARKISDLGLPGRWRCIRNDNLSGIATFEMRTELPTLVYPPIRPAVTTVQEACRRYESATIPLAVDEEGTLIEWNLKVNPHMLLMGPTGTGKTAVIHNALVNGARLGCQIFIIDFKGGEFTAFRDYPNVVSVITEPHEAAALVATLHKEMRRRYNLYKRNKRALVNEVPFMIIFDEYAEFQEAMKSLYASTGGKGACPTIQKFSSILRLARTARLHCVAALQRADQKFLEGEAKDNFTMRVSLGKLSPVAAQMIHNDANAGRTIPIGIRGRGTALNSAGIATEVQCFYVPDLDDPGSEEGQRIVDELRPPVSLYDRGVIMPPDTDPITDPVDAYAIYEALPLLKAADYPHFDPASPDYDPPGWLSLVDDGVDSIYGSAPGGPRTPSSAEELVSTYAPTDLDIRRVAIADLDRGAYLCHPHTGDWMILVEEPTPGESAGTTTLLLRDIHSGEHEETEVDSDAVVEVKDLPESHLVAA</sequence>
<dbReference type="InterPro" id="IPR050206">
    <property type="entry name" value="FtsK/SpoIIIE/SftA"/>
</dbReference>
<feature type="binding site" evidence="3">
    <location>
        <begin position="395"/>
        <end position="402"/>
    </location>
    <ligand>
        <name>ATP</name>
        <dbReference type="ChEBI" id="CHEBI:30616"/>
    </ligand>
</feature>
<feature type="transmembrane region" description="Helical" evidence="4">
    <location>
        <begin position="60"/>
        <end position="84"/>
    </location>
</feature>